<feature type="compositionally biased region" description="Polar residues" evidence="1">
    <location>
        <begin position="27"/>
        <end position="52"/>
    </location>
</feature>
<dbReference type="EMBL" id="LR796666">
    <property type="protein sequence ID" value="CAB4158242.1"/>
    <property type="molecule type" value="Genomic_DNA"/>
</dbReference>
<evidence type="ECO:0000313" key="2">
    <source>
        <dbReference type="EMBL" id="CAB4147939.1"/>
    </source>
</evidence>
<feature type="region of interest" description="Disordered" evidence="1">
    <location>
        <begin position="1"/>
        <end position="129"/>
    </location>
</feature>
<protein>
    <submittedName>
        <fullName evidence="2">Uncharacterized protein</fullName>
    </submittedName>
</protein>
<feature type="compositionally biased region" description="Basic and acidic residues" evidence="1">
    <location>
        <begin position="95"/>
        <end position="105"/>
    </location>
</feature>
<sequence>MAKTPITKTTTPKAPKTKITRVDNTEWKNSSPAAGGDQSWSEWGKSNPNRATNAAARKKEFEKLPTTMTREGSANRKAMVKKWQAARPVTGKGGAKSDEDKEAKRQKQIAWAKANPNKLSNAKRAMKGK</sequence>
<accession>A0A6J5MW80</accession>
<proteinExistence type="predicted"/>
<reference evidence="2" key="1">
    <citation type="submission" date="2020-04" db="EMBL/GenBank/DDBJ databases">
        <authorList>
            <person name="Chiriac C."/>
            <person name="Salcher M."/>
            <person name="Ghai R."/>
            <person name="Kavagutti S V."/>
        </authorList>
    </citation>
    <scope>NUCLEOTIDE SEQUENCE</scope>
</reference>
<feature type="compositionally biased region" description="Low complexity" evidence="1">
    <location>
        <begin position="1"/>
        <end position="14"/>
    </location>
</feature>
<evidence type="ECO:0000313" key="3">
    <source>
        <dbReference type="EMBL" id="CAB4158242.1"/>
    </source>
</evidence>
<dbReference type="EMBL" id="LR796484">
    <property type="protein sequence ID" value="CAB4147939.1"/>
    <property type="molecule type" value="Genomic_DNA"/>
</dbReference>
<gene>
    <name evidence="2" type="ORF">UFOVP429_57</name>
    <name evidence="3" type="ORF">UFOVP696_110</name>
</gene>
<name>A0A6J5MW80_9CAUD</name>
<evidence type="ECO:0000256" key="1">
    <source>
        <dbReference type="SAM" id="MobiDB-lite"/>
    </source>
</evidence>
<organism evidence="2">
    <name type="scientific">uncultured Caudovirales phage</name>
    <dbReference type="NCBI Taxonomy" id="2100421"/>
    <lineage>
        <taxon>Viruses</taxon>
        <taxon>Duplodnaviria</taxon>
        <taxon>Heunggongvirae</taxon>
        <taxon>Uroviricota</taxon>
        <taxon>Caudoviricetes</taxon>
        <taxon>Peduoviridae</taxon>
        <taxon>Maltschvirus</taxon>
        <taxon>Maltschvirus maltsch</taxon>
    </lineage>
</organism>